<dbReference type="InterPro" id="IPR001851">
    <property type="entry name" value="ABC_transp_permease"/>
</dbReference>
<dbReference type="InterPro" id="IPR043428">
    <property type="entry name" value="LivM-like"/>
</dbReference>
<keyword evidence="4 6" id="KW-1133">Transmembrane helix</keyword>
<keyword evidence="8" id="KW-1185">Reference proteome</keyword>
<proteinExistence type="predicted"/>
<feature type="transmembrane region" description="Helical" evidence="6">
    <location>
        <begin position="276"/>
        <end position="298"/>
    </location>
</feature>
<feature type="transmembrane region" description="Helical" evidence="6">
    <location>
        <begin position="28"/>
        <end position="48"/>
    </location>
</feature>
<dbReference type="PANTHER" id="PTHR30482">
    <property type="entry name" value="HIGH-AFFINITY BRANCHED-CHAIN AMINO ACID TRANSPORT SYSTEM PERMEASE"/>
    <property type="match status" value="1"/>
</dbReference>
<feature type="transmembrane region" description="Helical" evidence="6">
    <location>
        <begin position="155"/>
        <end position="175"/>
    </location>
</feature>
<dbReference type="GO" id="GO:0015658">
    <property type="term" value="F:branched-chain amino acid transmembrane transporter activity"/>
    <property type="evidence" value="ECO:0007669"/>
    <property type="project" value="InterPro"/>
</dbReference>
<dbReference type="PANTHER" id="PTHR30482:SF20">
    <property type="entry name" value="HIGH-AFFINITY BRANCHED-CHAIN AMINO ACID TRANSPORT SYSTEM PERMEASE PROTEIN LIVM"/>
    <property type="match status" value="1"/>
</dbReference>
<evidence type="ECO:0000313" key="8">
    <source>
        <dbReference type="Proteomes" id="UP000608513"/>
    </source>
</evidence>
<dbReference type="Proteomes" id="UP000608513">
    <property type="component" value="Unassembled WGS sequence"/>
</dbReference>
<dbReference type="CDD" id="cd06581">
    <property type="entry name" value="TM_PBP1_LivM_like"/>
    <property type="match status" value="1"/>
</dbReference>
<organism evidence="7 8">
    <name type="scientific">Ramlibacter cellulosilyticus</name>
    <dbReference type="NCBI Taxonomy" id="2764187"/>
    <lineage>
        <taxon>Bacteria</taxon>
        <taxon>Pseudomonadati</taxon>
        <taxon>Pseudomonadota</taxon>
        <taxon>Betaproteobacteria</taxon>
        <taxon>Burkholderiales</taxon>
        <taxon>Comamonadaceae</taxon>
        <taxon>Ramlibacter</taxon>
    </lineage>
</organism>
<gene>
    <name evidence="7" type="ORF">H8N03_08160</name>
</gene>
<dbReference type="GO" id="GO:0005886">
    <property type="term" value="C:plasma membrane"/>
    <property type="evidence" value="ECO:0007669"/>
    <property type="project" value="UniProtKB-SubCell"/>
</dbReference>
<evidence type="ECO:0000256" key="2">
    <source>
        <dbReference type="ARBA" id="ARBA00022475"/>
    </source>
</evidence>
<accession>A0A923MSB0</accession>
<comment type="subcellular location">
    <subcellularLocation>
        <location evidence="1">Cell membrane</location>
        <topology evidence="1">Multi-pass membrane protein</topology>
    </subcellularLocation>
</comment>
<evidence type="ECO:0000313" key="7">
    <source>
        <dbReference type="EMBL" id="MBC5782917.1"/>
    </source>
</evidence>
<keyword evidence="2" id="KW-1003">Cell membrane</keyword>
<feature type="transmembrane region" description="Helical" evidence="6">
    <location>
        <begin position="106"/>
        <end position="124"/>
    </location>
</feature>
<evidence type="ECO:0000256" key="1">
    <source>
        <dbReference type="ARBA" id="ARBA00004651"/>
    </source>
</evidence>
<comment type="caution">
    <text evidence="7">The sequence shown here is derived from an EMBL/GenBank/DDBJ whole genome shotgun (WGS) entry which is preliminary data.</text>
</comment>
<dbReference type="EMBL" id="JACORT010000002">
    <property type="protein sequence ID" value="MBC5782917.1"/>
    <property type="molecule type" value="Genomic_DNA"/>
</dbReference>
<feature type="transmembrane region" description="Helical" evidence="6">
    <location>
        <begin position="202"/>
        <end position="222"/>
    </location>
</feature>
<evidence type="ECO:0000256" key="5">
    <source>
        <dbReference type="ARBA" id="ARBA00023136"/>
    </source>
</evidence>
<evidence type="ECO:0000256" key="6">
    <source>
        <dbReference type="SAM" id="Phobius"/>
    </source>
</evidence>
<sequence length="328" mass="35423">MSRISLAIGALVMLVLLAVPPFLKNYGIYLFSYWLVFVIATMGLNLTIGYAGQKSLGHAAFFGLGAYTVAILMKAGFSFWLGLPMAMLGCFAIGLAIGFPALRVQTLYLAFATLGFNTAVWLVLRNEEWLTGGTFGINGIARPGFLGLSLDKPLAFYYFVLAVACLLALVLWKLLASPWGKAFTALRDNPIRAESLGVDTRAYTLLAFAIGAVYAGVAGALFAPLVEFIEPAPFGVGTSIMMYLMVVVGGAGYFFGPLLGAAVGVLLPEWLRFAQAWYLFFFGLAVVALMLWLPDGLLGIPERLRRRRHARDANAQRNAAAVRAEEPA</sequence>
<keyword evidence="3 6" id="KW-0812">Transmembrane</keyword>
<dbReference type="RefSeq" id="WP_187075655.1">
    <property type="nucleotide sequence ID" value="NZ_JACORT010000002.1"/>
</dbReference>
<keyword evidence="5 6" id="KW-0472">Membrane</keyword>
<dbReference type="Pfam" id="PF02653">
    <property type="entry name" value="BPD_transp_2"/>
    <property type="match status" value="1"/>
</dbReference>
<name>A0A923MSB0_9BURK</name>
<evidence type="ECO:0000256" key="3">
    <source>
        <dbReference type="ARBA" id="ARBA00022692"/>
    </source>
</evidence>
<protein>
    <submittedName>
        <fullName evidence="7">Branched-chain amino acid ABC transporter permease</fullName>
    </submittedName>
</protein>
<feature type="transmembrane region" description="Helical" evidence="6">
    <location>
        <begin position="79"/>
        <end position="99"/>
    </location>
</feature>
<reference evidence="7" key="1">
    <citation type="submission" date="2020-08" db="EMBL/GenBank/DDBJ databases">
        <title>Ramlibacter sp. USB13 16S ribosomal RNA gene genome sequencing and assembly.</title>
        <authorList>
            <person name="Kang M."/>
        </authorList>
    </citation>
    <scope>NUCLEOTIDE SEQUENCE</scope>
    <source>
        <strain evidence="7">USB13</strain>
    </source>
</reference>
<evidence type="ECO:0000256" key="4">
    <source>
        <dbReference type="ARBA" id="ARBA00022989"/>
    </source>
</evidence>
<dbReference type="AlphaFoldDB" id="A0A923MSB0"/>
<feature type="transmembrane region" description="Helical" evidence="6">
    <location>
        <begin position="234"/>
        <end position="256"/>
    </location>
</feature>